<dbReference type="GO" id="GO:0015344">
    <property type="term" value="F:siderophore uptake transmembrane transporter activity"/>
    <property type="evidence" value="ECO:0007669"/>
    <property type="project" value="TreeGrafter"/>
</dbReference>
<gene>
    <name evidence="15" type="ORF">TNO010_530005</name>
</gene>
<feature type="compositionally biased region" description="Basic and acidic residues" evidence="12">
    <location>
        <begin position="412"/>
        <end position="427"/>
    </location>
</feature>
<dbReference type="SUPFAM" id="SSF56935">
    <property type="entry name" value="Porins"/>
    <property type="match status" value="1"/>
</dbReference>
<evidence type="ECO:0000256" key="6">
    <source>
        <dbReference type="ARBA" id="ARBA00023077"/>
    </source>
</evidence>
<feature type="compositionally biased region" description="Acidic residues" evidence="12">
    <location>
        <begin position="398"/>
        <end position="411"/>
    </location>
</feature>
<feature type="compositionally biased region" description="Basic and acidic residues" evidence="12">
    <location>
        <begin position="387"/>
        <end position="397"/>
    </location>
</feature>
<name>A0A2I2MBF9_9FLAO</name>
<feature type="region of interest" description="Disordered" evidence="12">
    <location>
        <begin position="387"/>
        <end position="448"/>
    </location>
</feature>
<evidence type="ECO:0000256" key="2">
    <source>
        <dbReference type="ARBA" id="ARBA00022448"/>
    </source>
</evidence>
<protein>
    <submittedName>
        <fullName evidence="15">TonB-dependent receptor</fullName>
    </submittedName>
</protein>
<keyword evidence="9 10" id="KW-0998">Cell outer membrane</keyword>
<dbReference type="InterPro" id="IPR037066">
    <property type="entry name" value="Plug_dom_sf"/>
</dbReference>
<dbReference type="Pfam" id="PF13715">
    <property type="entry name" value="CarbopepD_reg_2"/>
    <property type="match status" value="1"/>
</dbReference>
<dbReference type="Proteomes" id="UP000490060">
    <property type="component" value="Unassembled WGS sequence"/>
</dbReference>
<keyword evidence="7 10" id="KW-0472">Membrane</keyword>
<evidence type="ECO:0000256" key="9">
    <source>
        <dbReference type="ARBA" id="ARBA00023237"/>
    </source>
</evidence>
<evidence type="ECO:0000256" key="3">
    <source>
        <dbReference type="ARBA" id="ARBA00022452"/>
    </source>
</evidence>
<keyword evidence="8 15" id="KW-0675">Receptor</keyword>
<feature type="domain" description="TonB-dependent receptor-like beta-barrel" evidence="13">
    <location>
        <begin position="325"/>
        <end position="778"/>
    </location>
</feature>
<dbReference type="Pfam" id="PF00593">
    <property type="entry name" value="TonB_dep_Rec_b-barrel"/>
    <property type="match status" value="1"/>
</dbReference>
<dbReference type="Gene3D" id="2.60.40.1120">
    <property type="entry name" value="Carboxypeptidase-like, regulatory domain"/>
    <property type="match status" value="1"/>
</dbReference>
<dbReference type="Gene3D" id="2.170.130.10">
    <property type="entry name" value="TonB-dependent receptor, plug domain"/>
    <property type="match status" value="1"/>
</dbReference>
<dbReference type="EMBL" id="OENE01000049">
    <property type="protein sequence ID" value="SOU89873.1"/>
    <property type="molecule type" value="Genomic_DNA"/>
</dbReference>
<keyword evidence="6 11" id="KW-0798">TonB box</keyword>
<dbReference type="InterPro" id="IPR000531">
    <property type="entry name" value="Beta-barrel_TonB"/>
</dbReference>
<sequence length="810" mass="92108">MMIYKDFISKNIHKKHLMKKIIFFLFLIGMSNSYAQNKVSGKITDINKNALLGVEIYAEQLHKGVTSDAQGNYTFNHIPNGKITITFNYLGFKNVSKTFIFNNENQIFNPLLEEAIFKIDEIIISTPFNKLQSENVMKVERLSAKALHRTGATTLAEGITNIAGVSQISTGASIGKPVIRGLSGNRVLVYTQGIRLENQQFGGEHGLGINQAGVQGIEVIKGPASLLYGSDALGGVLYIQPEKFASQNTTKTNVNQRYFTNTMGSNMSLGVKSSLEKWQFLARGTYGIHSDYKTPSYRVTNTRFKEKDLKLGVGFHQKNFSSALRYNFNNSKLGLTEGIGTQTKKTALENPYQDINNHIISLHNHIFFNASKLDIDLGYTINSRKEFEDEHEHHDDEHEHEDEHDDHDDHDDDHANHEDHDHDNHDDDHDEHDDHEEHEEHANNEPALNMELKTFSYNLKYHFPKLKNFEILLGTQGLHQTNTNFGEELLIPDATINDFGIFTTANFDVNETTKLQGGIRFDNRAIKTEKHEIKHEDEVHVFNPIDKQFNSFTASLGFKTLLFKDINTRINIANGFRAPNLAELTSNGVHHGTNRFEQGNNDLSNEKNLQLDISFDYKSKHFEVFANGFYNKINDYIYLSPTGKIEDEAPVYTYLQEDAKLYGGEFGVHLHPHPLDWLHLESSFETVIGKRNNTKNENNYLPLIPANTLKNTLRTEVLNTKWLQNGYTSLSIHSSFEQKNISSFETKTPGYSLVNFGIGGDVFIHKYKFTTSISVKNIFDKKYINHLSRLKSDAILNTGRNIVFGIDFTI</sequence>
<keyword evidence="3 10" id="KW-1134">Transmembrane beta strand</keyword>
<dbReference type="InterPro" id="IPR036942">
    <property type="entry name" value="Beta-barrel_TonB_sf"/>
</dbReference>
<organism evidence="15 16">
    <name type="scientific">Tenacibaculum finnmarkense genomovar ulcerans</name>
    <dbReference type="NCBI Taxonomy" id="2781388"/>
    <lineage>
        <taxon>Bacteria</taxon>
        <taxon>Pseudomonadati</taxon>
        <taxon>Bacteroidota</taxon>
        <taxon>Flavobacteriia</taxon>
        <taxon>Flavobacteriales</taxon>
        <taxon>Flavobacteriaceae</taxon>
        <taxon>Tenacibaculum</taxon>
        <taxon>Tenacibaculum finnmarkense</taxon>
    </lineage>
</organism>
<evidence type="ECO:0000256" key="1">
    <source>
        <dbReference type="ARBA" id="ARBA00004571"/>
    </source>
</evidence>
<evidence type="ECO:0000313" key="15">
    <source>
        <dbReference type="EMBL" id="SOU89873.1"/>
    </source>
</evidence>
<dbReference type="AlphaFoldDB" id="A0A2I2MBF9"/>
<keyword evidence="5" id="KW-0732">Signal</keyword>
<feature type="compositionally biased region" description="Acidic residues" evidence="12">
    <location>
        <begin position="428"/>
        <end position="437"/>
    </location>
</feature>
<dbReference type="Pfam" id="PF07715">
    <property type="entry name" value="Plug"/>
    <property type="match status" value="1"/>
</dbReference>
<evidence type="ECO:0000256" key="4">
    <source>
        <dbReference type="ARBA" id="ARBA00022692"/>
    </source>
</evidence>
<dbReference type="InterPro" id="IPR039426">
    <property type="entry name" value="TonB-dep_rcpt-like"/>
</dbReference>
<dbReference type="PANTHER" id="PTHR30069">
    <property type="entry name" value="TONB-DEPENDENT OUTER MEMBRANE RECEPTOR"/>
    <property type="match status" value="1"/>
</dbReference>
<dbReference type="PROSITE" id="PS52016">
    <property type="entry name" value="TONB_DEPENDENT_REC_3"/>
    <property type="match status" value="1"/>
</dbReference>
<evidence type="ECO:0000256" key="5">
    <source>
        <dbReference type="ARBA" id="ARBA00022729"/>
    </source>
</evidence>
<comment type="subcellular location">
    <subcellularLocation>
        <location evidence="1 10">Cell outer membrane</location>
        <topology evidence="1 10">Multi-pass membrane protein</topology>
    </subcellularLocation>
</comment>
<reference evidence="15 16" key="1">
    <citation type="submission" date="2017-11" db="EMBL/GenBank/DDBJ databases">
        <authorList>
            <person name="Duchaud E."/>
        </authorList>
    </citation>
    <scope>NUCLEOTIDE SEQUENCE [LARGE SCALE GENOMIC DNA]</scope>
    <source>
        <strain evidence="15 16">TNO010</strain>
    </source>
</reference>
<evidence type="ECO:0000256" key="10">
    <source>
        <dbReference type="PROSITE-ProRule" id="PRU01360"/>
    </source>
</evidence>
<dbReference type="Gene3D" id="2.40.170.20">
    <property type="entry name" value="TonB-dependent receptor, beta-barrel domain"/>
    <property type="match status" value="1"/>
</dbReference>
<keyword evidence="4 10" id="KW-0812">Transmembrane</keyword>
<keyword evidence="2 10" id="KW-0813">Transport</keyword>
<dbReference type="GO" id="GO:0009279">
    <property type="term" value="C:cell outer membrane"/>
    <property type="evidence" value="ECO:0007669"/>
    <property type="project" value="UniProtKB-SubCell"/>
</dbReference>
<dbReference type="SUPFAM" id="SSF49464">
    <property type="entry name" value="Carboxypeptidase regulatory domain-like"/>
    <property type="match status" value="1"/>
</dbReference>
<evidence type="ECO:0000259" key="13">
    <source>
        <dbReference type="Pfam" id="PF00593"/>
    </source>
</evidence>
<evidence type="ECO:0000256" key="12">
    <source>
        <dbReference type="SAM" id="MobiDB-lite"/>
    </source>
</evidence>
<dbReference type="GO" id="GO:0044718">
    <property type="term" value="P:siderophore transmembrane transport"/>
    <property type="evidence" value="ECO:0007669"/>
    <property type="project" value="TreeGrafter"/>
</dbReference>
<evidence type="ECO:0000256" key="7">
    <source>
        <dbReference type="ARBA" id="ARBA00023136"/>
    </source>
</evidence>
<evidence type="ECO:0000256" key="8">
    <source>
        <dbReference type="ARBA" id="ARBA00023170"/>
    </source>
</evidence>
<evidence type="ECO:0000259" key="14">
    <source>
        <dbReference type="Pfam" id="PF07715"/>
    </source>
</evidence>
<accession>A0A2I2MBF9</accession>
<dbReference type="InterPro" id="IPR008969">
    <property type="entry name" value="CarboxyPept-like_regulatory"/>
</dbReference>
<evidence type="ECO:0000313" key="16">
    <source>
        <dbReference type="Proteomes" id="UP000490060"/>
    </source>
</evidence>
<proteinExistence type="inferred from homology"/>
<dbReference type="InterPro" id="IPR012910">
    <property type="entry name" value="Plug_dom"/>
</dbReference>
<evidence type="ECO:0000256" key="11">
    <source>
        <dbReference type="RuleBase" id="RU003357"/>
    </source>
</evidence>
<comment type="similarity">
    <text evidence="10 11">Belongs to the TonB-dependent receptor family.</text>
</comment>
<dbReference type="PANTHER" id="PTHR30069:SF29">
    <property type="entry name" value="HEMOGLOBIN AND HEMOGLOBIN-HAPTOGLOBIN-BINDING PROTEIN 1-RELATED"/>
    <property type="match status" value="1"/>
</dbReference>
<feature type="domain" description="TonB-dependent receptor plug" evidence="14">
    <location>
        <begin position="137"/>
        <end position="236"/>
    </location>
</feature>